<accession>A0A9W6JVC3</accession>
<dbReference type="EMBL" id="BSFM01000012">
    <property type="protein sequence ID" value="GLK84436.1"/>
    <property type="molecule type" value="Genomic_DNA"/>
</dbReference>
<name>A0A9W6JVC3_9HYPH</name>
<dbReference type="InterPro" id="IPR010982">
    <property type="entry name" value="Lambda_DNA-bd_dom_sf"/>
</dbReference>
<sequence>MIQNWSSMISPAQSRAARGLIGWSQTELAQAAGMSLPTVKRFETGTGARVSPDAIATMRRALESAGVIFVDENGEGPGVRLRKVR</sequence>
<dbReference type="Pfam" id="PF13560">
    <property type="entry name" value="HTH_31"/>
    <property type="match status" value="1"/>
</dbReference>
<organism evidence="2 3">
    <name type="scientific">Ancylobacter defluvii</name>
    <dbReference type="NCBI Taxonomy" id="1282440"/>
    <lineage>
        <taxon>Bacteria</taxon>
        <taxon>Pseudomonadati</taxon>
        <taxon>Pseudomonadota</taxon>
        <taxon>Alphaproteobacteria</taxon>
        <taxon>Hyphomicrobiales</taxon>
        <taxon>Xanthobacteraceae</taxon>
        <taxon>Ancylobacter</taxon>
    </lineage>
</organism>
<dbReference type="SUPFAM" id="SSF47413">
    <property type="entry name" value="lambda repressor-like DNA-binding domains"/>
    <property type="match status" value="1"/>
</dbReference>
<keyword evidence="3" id="KW-1185">Reference proteome</keyword>
<feature type="domain" description="HTH cro/C1-type" evidence="1">
    <location>
        <begin position="15"/>
        <end position="69"/>
    </location>
</feature>
<dbReference type="AlphaFoldDB" id="A0A9W6JVC3"/>
<comment type="caution">
    <text evidence="2">The sequence shown here is derived from an EMBL/GenBank/DDBJ whole genome shotgun (WGS) entry which is preliminary data.</text>
</comment>
<dbReference type="GO" id="GO:0003677">
    <property type="term" value="F:DNA binding"/>
    <property type="evidence" value="ECO:0007669"/>
    <property type="project" value="InterPro"/>
</dbReference>
<protein>
    <recommendedName>
        <fullName evidence="1">HTH cro/C1-type domain-containing protein</fullName>
    </recommendedName>
</protein>
<dbReference type="InterPro" id="IPR001387">
    <property type="entry name" value="Cro/C1-type_HTH"/>
</dbReference>
<dbReference type="Proteomes" id="UP001143330">
    <property type="component" value="Unassembled WGS sequence"/>
</dbReference>
<reference evidence="2" key="2">
    <citation type="submission" date="2023-01" db="EMBL/GenBank/DDBJ databases">
        <authorList>
            <person name="Sun Q."/>
            <person name="Evtushenko L."/>
        </authorList>
    </citation>
    <scope>NUCLEOTIDE SEQUENCE</scope>
    <source>
        <strain evidence="2">VKM B-2789</strain>
    </source>
</reference>
<evidence type="ECO:0000313" key="2">
    <source>
        <dbReference type="EMBL" id="GLK84436.1"/>
    </source>
</evidence>
<evidence type="ECO:0000313" key="3">
    <source>
        <dbReference type="Proteomes" id="UP001143330"/>
    </source>
</evidence>
<dbReference type="Gene3D" id="1.10.260.40">
    <property type="entry name" value="lambda repressor-like DNA-binding domains"/>
    <property type="match status" value="1"/>
</dbReference>
<evidence type="ECO:0000259" key="1">
    <source>
        <dbReference type="PROSITE" id="PS50943"/>
    </source>
</evidence>
<gene>
    <name evidence="2" type="ORF">GCM10017653_25060</name>
</gene>
<dbReference type="CDD" id="cd00093">
    <property type="entry name" value="HTH_XRE"/>
    <property type="match status" value="1"/>
</dbReference>
<proteinExistence type="predicted"/>
<reference evidence="2" key="1">
    <citation type="journal article" date="2014" name="Int. J. Syst. Evol. Microbiol.">
        <title>Complete genome sequence of Corynebacterium casei LMG S-19264T (=DSM 44701T), isolated from a smear-ripened cheese.</title>
        <authorList>
            <consortium name="US DOE Joint Genome Institute (JGI-PGF)"/>
            <person name="Walter F."/>
            <person name="Albersmeier A."/>
            <person name="Kalinowski J."/>
            <person name="Ruckert C."/>
        </authorList>
    </citation>
    <scope>NUCLEOTIDE SEQUENCE</scope>
    <source>
        <strain evidence="2">VKM B-2789</strain>
    </source>
</reference>
<dbReference type="PROSITE" id="PS50943">
    <property type="entry name" value="HTH_CROC1"/>
    <property type="match status" value="1"/>
</dbReference>